<name>A0A6M1R0H8_9ACTN</name>
<proteinExistence type="predicted"/>
<dbReference type="PANTHER" id="PTHR34386:SF1">
    <property type="entry name" value="GLUTAREDOXIN-LIKE PROTEIN NRDH"/>
    <property type="match status" value="1"/>
</dbReference>
<dbReference type="InterPro" id="IPR002109">
    <property type="entry name" value="Glutaredoxin"/>
</dbReference>
<dbReference type="NCBIfam" id="TIGR02200">
    <property type="entry name" value="GlrX_actino"/>
    <property type="match status" value="1"/>
</dbReference>
<dbReference type="PROSITE" id="PS00194">
    <property type="entry name" value="THIOREDOXIN_1"/>
    <property type="match status" value="1"/>
</dbReference>
<feature type="domain" description="Glutaredoxin" evidence="1">
    <location>
        <begin position="5"/>
        <end position="59"/>
    </location>
</feature>
<protein>
    <submittedName>
        <fullName evidence="2">Mycoredoxin</fullName>
    </submittedName>
</protein>
<dbReference type="InterPro" id="IPR017937">
    <property type="entry name" value="Thioredoxin_CS"/>
</dbReference>
<dbReference type="InterPro" id="IPR051548">
    <property type="entry name" value="Grx-like_ET"/>
</dbReference>
<dbReference type="PANTHER" id="PTHR34386">
    <property type="entry name" value="GLUTAREDOXIN"/>
    <property type="match status" value="1"/>
</dbReference>
<organism evidence="2 3">
    <name type="scientific">Nocardioides turkmenicus</name>
    <dbReference type="NCBI Taxonomy" id="2711220"/>
    <lineage>
        <taxon>Bacteria</taxon>
        <taxon>Bacillati</taxon>
        <taxon>Actinomycetota</taxon>
        <taxon>Actinomycetes</taxon>
        <taxon>Propionibacteriales</taxon>
        <taxon>Nocardioidaceae</taxon>
        <taxon>Nocardioides</taxon>
    </lineage>
</organism>
<dbReference type="PROSITE" id="PS51354">
    <property type="entry name" value="GLUTAREDOXIN_2"/>
    <property type="match status" value="1"/>
</dbReference>
<dbReference type="Gene3D" id="3.40.30.10">
    <property type="entry name" value="Glutaredoxin"/>
    <property type="match status" value="1"/>
</dbReference>
<dbReference type="CDD" id="cd02976">
    <property type="entry name" value="NrdH"/>
    <property type="match status" value="1"/>
</dbReference>
<dbReference type="RefSeq" id="WP_165113950.1">
    <property type="nucleotide sequence ID" value="NZ_JAALAA010000031.1"/>
</dbReference>
<sequence length="81" mass="8857">MSSFTMYTTPWCGYCQRLKGQLGREGITFDEVDIEQVPEAAQIVEQVNDGNQTVPTLVYSDGTAMTNPSIAQVKAKIAELA</sequence>
<accession>A0A6M1R0H8</accession>
<dbReference type="GO" id="GO:0009055">
    <property type="term" value="F:electron transfer activity"/>
    <property type="evidence" value="ECO:0007669"/>
    <property type="project" value="TreeGrafter"/>
</dbReference>
<dbReference type="AlphaFoldDB" id="A0A6M1R0H8"/>
<evidence type="ECO:0000259" key="1">
    <source>
        <dbReference type="Pfam" id="PF00462"/>
    </source>
</evidence>
<dbReference type="EMBL" id="JAALAA010000031">
    <property type="protein sequence ID" value="NGN95803.1"/>
    <property type="molecule type" value="Genomic_DNA"/>
</dbReference>
<dbReference type="InterPro" id="IPR011915">
    <property type="entry name" value="GlrX_actino"/>
</dbReference>
<comment type="caution">
    <text evidence="2">The sequence shown here is derived from an EMBL/GenBank/DDBJ whole genome shotgun (WGS) entry which is preliminary data.</text>
</comment>
<dbReference type="GO" id="GO:0045454">
    <property type="term" value="P:cell redox homeostasis"/>
    <property type="evidence" value="ECO:0007669"/>
    <property type="project" value="TreeGrafter"/>
</dbReference>
<evidence type="ECO:0000313" key="3">
    <source>
        <dbReference type="Proteomes" id="UP000483261"/>
    </source>
</evidence>
<keyword evidence="3" id="KW-1185">Reference proteome</keyword>
<dbReference type="Pfam" id="PF00462">
    <property type="entry name" value="Glutaredoxin"/>
    <property type="match status" value="1"/>
</dbReference>
<gene>
    <name evidence="2" type="ORF">G5C66_24075</name>
</gene>
<evidence type="ECO:0000313" key="2">
    <source>
        <dbReference type="EMBL" id="NGN95803.1"/>
    </source>
</evidence>
<dbReference type="Proteomes" id="UP000483261">
    <property type="component" value="Unassembled WGS sequence"/>
</dbReference>
<reference evidence="2 3" key="1">
    <citation type="submission" date="2020-02" db="EMBL/GenBank/DDBJ databases">
        <title>Whole-genome analyses of novel actinobacteria.</title>
        <authorList>
            <person name="Sahin N."/>
        </authorList>
    </citation>
    <scope>NUCLEOTIDE SEQUENCE [LARGE SCALE GENOMIC DNA]</scope>
    <source>
        <strain evidence="2 3">KC13</strain>
    </source>
</reference>
<dbReference type="SUPFAM" id="SSF52833">
    <property type="entry name" value="Thioredoxin-like"/>
    <property type="match status" value="1"/>
</dbReference>
<dbReference type="InterPro" id="IPR036249">
    <property type="entry name" value="Thioredoxin-like_sf"/>
</dbReference>